<reference evidence="2 3" key="2">
    <citation type="submission" date="2008-10" db="EMBL/GenBank/DDBJ databases">
        <authorList>
            <person name="Fulton L."/>
            <person name="Clifton S."/>
            <person name="Fulton B."/>
            <person name="Xu J."/>
            <person name="Minx P."/>
            <person name="Pepin K.H."/>
            <person name="Johnson M."/>
            <person name="Bhonagiri V."/>
            <person name="Nash W.E."/>
            <person name="Mardis E.R."/>
            <person name="Wilson R.K."/>
        </authorList>
    </citation>
    <scope>NUCLEOTIDE SEQUENCE [LARGE SCALE GENOMIC DNA]</scope>
    <source>
        <strain evidence="2 3">ATCC 29098</strain>
    </source>
</reference>
<dbReference type="Proteomes" id="UP000003676">
    <property type="component" value="Unassembled WGS sequence"/>
</dbReference>
<evidence type="ECO:0000256" key="1">
    <source>
        <dbReference type="SAM" id="Phobius"/>
    </source>
</evidence>
<feature type="transmembrane region" description="Helical" evidence="1">
    <location>
        <begin position="65"/>
        <end position="83"/>
    </location>
</feature>
<sequence>MNGYSLFFVVIFCGCAVWSLAGLIFPKVLVVAPPERRTRGYAFFFPLAAAVFFFGLALFCDPKVQAAGVSLILFGGIPAMLLWRKMHQPLRPCELLAAAKTDREPARASNDTPVETDCPFCAGRQEKEGYGSFENYERYREALDKALDTTSCGKAALDRLDALVEAAPLADHELLTEAIEECFFQQCESKHPVAVVRLFDKMHQEHPCMAFALRHGGLDEMVSAFCESLSNPLPEKGRAKNIVGLLQSDHPLVKGALAFSAADIADWLDGECEELWPGWEAGTHDEMPPEDFIAEVLTCLKGEKDPASL</sequence>
<protein>
    <submittedName>
        <fullName evidence="2">Uncharacterized protein</fullName>
    </submittedName>
</protein>
<gene>
    <name evidence="2" type="ORF">DESPIG_00850</name>
</gene>
<comment type="caution">
    <text evidence="2">The sequence shown here is derived from an EMBL/GenBank/DDBJ whole genome shotgun (WGS) entry which is preliminary data.</text>
</comment>
<proteinExistence type="predicted"/>
<organism evidence="2 3">
    <name type="scientific">Desulfovibrio piger ATCC 29098</name>
    <dbReference type="NCBI Taxonomy" id="411464"/>
    <lineage>
        <taxon>Bacteria</taxon>
        <taxon>Pseudomonadati</taxon>
        <taxon>Thermodesulfobacteriota</taxon>
        <taxon>Desulfovibrionia</taxon>
        <taxon>Desulfovibrionales</taxon>
        <taxon>Desulfovibrionaceae</taxon>
        <taxon>Desulfovibrio</taxon>
    </lineage>
</organism>
<feature type="transmembrane region" description="Helical" evidence="1">
    <location>
        <begin position="6"/>
        <end position="29"/>
    </location>
</feature>
<keyword evidence="1" id="KW-0812">Transmembrane</keyword>
<dbReference type="EMBL" id="ABXU01000026">
    <property type="protein sequence ID" value="EEB34163.1"/>
    <property type="molecule type" value="Genomic_DNA"/>
</dbReference>
<evidence type="ECO:0000313" key="3">
    <source>
        <dbReference type="Proteomes" id="UP000003676"/>
    </source>
</evidence>
<name>B6WS05_9BACT</name>
<keyword evidence="1" id="KW-0472">Membrane</keyword>
<accession>B6WS05</accession>
<reference evidence="2 3" key="1">
    <citation type="submission" date="2008-10" db="EMBL/GenBank/DDBJ databases">
        <title>Draft genome sequence of Desulvovibrio piger (ATCC 29098).</title>
        <authorList>
            <person name="Sudarsanam P."/>
            <person name="Ley R."/>
            <person name="Guruge J."/>
            <person name="Turnbaugh P.J."/>
            <person name="Mahowald M."/>
            <person name="Liep D."/>
            <person name="Gordon J."/>
        </authorList>
    </citation>
    <scope>NUCLEOTIDE SEQUENCE [LARGE SCALE GENOMIC DNA]</scope>
    <source>
        <strain evidence="2 3">ATCC 29098</strain>
    </source>
</reference>
<feature type="transmembrane region" description="Helical" evidence="1">
    <location>
        <begin position="41"/>
        <end position="59"/>
    </location>
</feature>
<dbReference type="HOGENOM" id="CLU_899350_0_0_7"/>
<keyword evidence="1" id="KW-1133">Transmembrane helix</keyword>
<dbReference type="RefSeq" id="WP_006005089.1">
    <property type="nucleotide sequence ID" value="NZ_DS996355.1"/>
</dbReference>
<evidence type="ECO:0000313" key="2">
    <source>
        <dbReference type="EMBL" id="EEB34163.1"/>
    </source>
</evidence>
<dbReference type="AlphaFoldDB" id="B6WS05"/>